<reference evidence="2 3" key="1">
    <citation type="journal article" date="2017" name="Curr. Biol.">
        <title>Genome architecture and evolution of a unichromosomal asexual nematode.</title>
        <authorList>
            <person name="Fradin H."/>
            <person name="Zegar C."/>
            <person name="Gutwein M."/>
            <person name="Lucas J."/>
            <person name="Kovtun M."/>
            <person name="Corcoran D."/>
            <person name="Baugh L.R."/>
            <person name="Kiontke K."/>
            <person name="Gunsalus K."/>
            <person name="Fitch D.H."/>
            <person name="Piano F."/>
        </authorList>
    </citation>
    <scope>NUCLEOTIDE SEQUENCE [LARGE SCALE GENOMIC DNA]</scope>
    <source>
        <strain evidence="2">PF1309</strain>
    </source>
</reference>
<dbReference type="PANTHER" id="PTHR12277">
    <property type="entry name" value="ALPHA/BETA HYDROLASE DOMAIN-CONTAINING PROTEIN"/>
    <property type="match status" value="1"/>
</dbReference>
<dbReference type="GO" id="GO:0010008">
    <property type="term" value="C:endosome membrane"/>
    <property type="evidence" value="ECO:0007669"/>
    <property type="project" value="TreeGrafter"/>
</dbReference>
<dbReference type="Gene3D" id="3.40.50.1820">
    <property type="entry name" value="alpha/beta hydrolase"/>
    <property type="match status" value="1"/>
</dbReference>
<protein>
    <recommendedName>
        <fullName evidence="1">Serine aminopeptidase S33 domain-containing protein</fullName>
    </recommendedName>
</protein>
<keyword evidence="3" id="KW-1185">Reference proteome</keyword>
<proteinExistence type="predicted"/>
<dbReference type="OrthoDB" id="446723at2759"/>
<dbReference type="InterPro" id="IPR022742">
    <property type="entry name" value="Hydrolase_4"/>
</dbReference>
<evidence type="ECO:0000313" key="3">
    <source>
        <dbReference type="Proteomes" id="UP000218231"/>
    </source>
</evidence>
<accession>A0A2A2KYA2</accession>
<dbReference type="GO" id="GO:0005886">
    <property type="term" value="C:plasma membrane"/>
    <property type="evidence" value="ECO:0007669"/>
    <property type="project" value="TreeGrafter"/>
</dbReference>
<feature type="domain" description="Serine aminopeptidase S33" evidence="1">
    <location>
        <begin position="159"/>
        <end position="234"/>
    </location>
</feature>
<comment type="caution">
    <text evidence="2">The sequence shown here is derived from an EMBL/GenBank/DDBJ whole genome shotgun (WGS) entry which is preliminary data.</text>
</comment>
<evidence type="ECO:0000313" key="2">
    <source>
        <dbReference type="EMBL" id="PAV78890.1"/>
    </source>
</evidence>
<dbReference type="STRING" id="2018661.A0A2A2KYA2"/>
<dbReference type="Proteomes" id="UP000218231">
    <property type="component" value="Unassembled WGS sequence"/>
</dbReference>
<sequence length="338" mass="37448">MPPPSVSRAFVQQKVTSVVQANRPGDAVAKNENPSVLETLRMLARLCGACCYFSCPPLPSEITRKIAFHPPAKGQTYKLKEMGADGKWREIDKLTEKTSPTLLLEVKQLKNTSPTAYQKQLELITVIVFCQPNSSDLGDFLQPLSSISLTTLAHILEHHIYAFDYSGYGFSSGVPSERGIYQDVRAVYEYILRQRPNCKIILMGYSIGTTAVIDMASACPPNLAGIVLLAPFMSGLRLIRQTPDEAETTTCCLDPFKSVDKISHIAVPALVIHGTKDEMVPVSHGIELHNRLRNPVTPLILNGANHESIFNGKHPEVFSRIFRFLLNEVDNDTVRMEA</sequence>
<evidence type="ECO:0000259" key="1">
    <source>
        <dbReference type="Pfam" id="PF12146"/>
    </source>
</evidence>
<dbReference type="PANTHER" id="PTHR12277:SF39">
    <property type="entry name" value="SERINE AMINOPEPTIDASE S33 DOMAIN-CONTAINING PROTEIN"/>
    <property type="match status" value="1"/>
</dbReference>
<dbReference type="GO" id="GO:0008474">
    <property type="term" value="F:palmitoyl-(protein) hydrolase activity"/>
    <property type="evidence" value="ECO:0007669"/>
    <property type="project" value="TreeGrafter"/>
</dbReference>
<gene>
    <name evidence="2" type="ORF">WR25_13198</name>
</gene>
<dbReference type="Pfam" id="PF12146">
    <property type="entry name" value="Hydrolase_4"/>
    <property type="match status" value="1"/>
</dbReference>
<name>A0A2A2KYA2_9BILA</name>
<dbReference type="InterPro" id="IPR029058">
    <property type="entry name" value="AB_hydrolase_fold"/>
</dbReference>
<organism evidence="2 3">
    <name type="scientific">Diploscapter pachys</name>
    <dbReference type="NCBI Taxonomy" id="2018661"/>
    <lineage>
        <taxon>Eukaryota</taxon>
        <taxon>Metazoa</taxon>
        <taxon>Ecdysozoa</taxon>
        <taxon>Nematoda</taxon>
        <taxon>Chromadorea</taxon>
        <taxon>Rhabditida</taxon>
        <taxon>Rhabditina</taxon>
        <taxon>Rhabditomorpha</taxon>
        <taxon>Rhabditoidea</taxon>
        <taxon>Rhabditidae</taxon>
        <taxon>Diploscapter</taxon>
    </lineage>
</organism>
<dbReference type="SUPFAM" id="SSF53474">
    <property type="entry name" value="alpha/beta-Hydrolases"/>
    <property type="match status" value="1"/>
</dbReference>
<dbReference type="AlphaFoldDB" id="A0A2A2KYA2"/>
<dbReference type="EMBL" id="LIAE01007496">
    <property type="protein sequence ID" value="PAV78890.1"/>
    <property type="molecule type" value="Genomic_DNA"/>
</dbReference>